<evidence type="ECO:0000313" key="2">
    <source>
        <dbReference type="EMBL" id="RWU11001.1"/>
    </source>
</evidence>
<keyword evidence="2" id="KW-0540">Nuclease</keyword>
<proteinExistence type="predicted"/>
<keyword evidence="2" id="KW-0378">Hydrolase</keyword>
<dbReference type="EMBL" id="SAYW01000001">
    <property type="protein sequence ID" value="RWU11001.1"/>
    <property type="molecule type" value="Genomic_DNA"/>
</dbReference>
<evidence type="ECO:0000313" key="3">
    <source>
        <dbReference type="Proteomes" id="UP000284120"/>
    </source>
</evidence>
<dbReference type="Pfam" id="PF04480">
    <property type="entry name" value="DUF559"/>
    <property type="match status" value="1"/>
</dbReference>
<dbReference type="InterPro" id="IPR047216">
    <property type="entry name" value="Endonuclease_DUF559_bact"/>
</dbReference>
<reference evidence="2 3" key="1">
    <citation type="submission" date="2018-06" db="EMBL/GenBank/DDBJ databases">
        <title>Pedobacter endophyticus sp. nov., an endophytic bacterium isolated from a leaf of Triticum aestivum.</title>
        <authorList>
            <person name="Zhang L."/>
        </authorList>
    </citation>
    <scope>NUCLEOTIDE SEQUENCE [LARGE SCALE GENOMIC DNA]</scope>
    <source>
        <strain evidence="2 3">CM134L-2</strain>
    </source>
</reference>
<dbReference type="AlphaFoldDB" id="A0A3S3PE52"/>
<keyword evidence="2" id="KW-0255">Endonuclease</keyword>
<dbReference type="CDD" id="cd01038">
    <property type="entry name" value="Endonuclease_DUF559"/>
    <property type="match status" value="1"/>
</dbReference>
<comment type="caution">
    <text evidence="2">The sequence shown here is derived from an EMBL/GenBank/DDBJ whole genome shotgun (WGS) entry which is preliminary data.</text>
</comment>
<gene>
    <name evidence="2" type="ORF">DPV69_06645</name>
</gene>
<dbReference type="SUPFAM" id="SSF52980">
    <property type="entry name" value="Restriction endonuclease-like"/>
    <property type="match status" value="1"/>
</dbReference>
<dbReference type="Gene3D" id="3.40.960.10">
    <property type="entry name" value="VSR Endonuclease"/>
    <property type="match status" value="1"/>
</dbReference>
<keyword evidence="3" id="KW-1185">Reference proteome</keyword>
<accession>A0A3S3PE52</accession>
<dbReference type="InterPro" id="IPR011335">
    <property type="entry name" value="Restrct_endonuc-II-like"/>
</dbReference>
<protein>
    <submittedName>
        <fullName evidence="2">Endonuclease domain-containing protein</fullName>
    </submittedName>
</protein>
<dbReference type="PANTHER" id="PTHR38590:SF1">
    <property type="entry name" value="BLL0828 PROTEIN"/>
    <property type="match status" value="1"/>
</dbReference>
<dbReference type="PANTHER" id="PTHR38590">
    <property type="entry name" value="BLL0828 PROTEIN"/>
    <property type="match status" value="1"/>
</dbReference>
<organism evidence="2 3">
    <name type="scientific">Pedobacter chitinilyticus</name>
    <dbReference type="NCBI Taxonomy" id="2233776"/>
    <lineage>
        <taxon>Bacteria</taxon>
        <taxon>Pseudomonadati</taxon>
        <taxon>Bacteroidota</taxon>
        <taxon>Sphingobacteriia</taxon>
        <taxon>Sphingobacteriales</taxon>
        <taxon>Sphingobacteriaceae</taxon>
        <taxon>Pedobacter</taxon>
    </lineage>
</organism>
<dbReference type="Proteomes" id="UP000284120">
    <property type="component" value="Unassembled WGS sequence"/>
</dbReference>
<dbReference type="InterPro" id="IPR007569">
    <property type="entry name" value="DUF559"/>
</dbReference>
<dbReference type="GO" id="GO:0004519">
    <property type="term" value="F:endonuclease activity"/>
    <property type="evidence" value="ECO:0007669"/>
    <property type="project" value="UniProtKB-KW"/>
</dbReference>
<sequence length="112" mass="13369">MDAKSFRKELRKNQTSAETAFWNLVRAGHFHQLKFRRQHTIGRYTVDFYCPKLKLIIELDGSVHDNLGQVLYDEHREQVLKTQGYKVIRLENDVVLNYPETVLNYLEELLFK</sequence>
<evidence type="ECO:0000259" key="1">
    <source>
        <dbReference type="Pfam" id="PF04480"/>
    </source>
</evidence>
<feature type="domain" description="DUF559" evidence="1">
    <location>
        <begin position="3"/>
        <end position="106"/>
    </location>
</feature>
<dbReference type="RefSeq" id="WP_113646485.1">
    <property type="nucleotide sequence ID" value="NZ_QMHN01000001.1"/>
</dbReference>
<dbReference type="OrthoDB" id="9798754at2"/>
<name>A0A3S3PE52_9SPHI</name>